<keyword evidence="6" id="KW-0393">Immunoglobulin domain</keyword>
<dbReference type="InterPro" id="IPR003599">
    <property type="entry name" value="Ig_sub"/>
</dbReference>
<dbReference type="InterPro" id="IPR003598">
    <property type="entry name" value="Ig_sub2"/>
</dbReference>
<dbReference type="Pfam" id="PF13927">
    <property type="entry name" value="Ig_3"/>
    <property type="match status" value="1"/>
</dbReference>
<organism evidence="8 9">
    <name type="scientific">Branchiostoma lanceolatum</name>
    <name type="common">Common lancelet</name>
    <name type="synonym">Amphioxus lanceolatum</name>
    <dbReference type="NCBI Taxonomy" id="7740"/>
    <lineage>
        <taxon>Eukaryota</taxon>
        <taxon>Metazoa</taxon>
        <taxon>Chordata</taxon>
        <taxon>Cephalochordata</taxon>
        <taxon>Leptocardii</taxon>
        <taxon>Amphioxiformes</taxon>
        <taxon>Branchiostomatidae</taxon>
        <taxon>Branchiostoma</taxon>
    </lineage>
</organism>
<dbReference type="PANTHER" id="PTHR10075:SF100">
    <property type="entry name" value="FASCICLIN-2"/>
    <property type="match status" value="1"/>
</dbReference>
<dbReference type="InterPro" id="IPR036179">
    <property type="entry name" value="Ig-like_dom_sf"/>
</dbReference>
<dbReference type="InterPro" id="IPR032675">
    <property type="entry name" value="LRR_dom_sf"/>
</dbReference>
<dbReference type="SMART" id="SM00082">
    <property type="entry name" value="LRRCT"/>
    <property type="match status" value="1"/>
</dbReference>
<evidence type="ECO:0000313" key="8">
    <source>
        <dbReference type="EMBL" id="CAH1252882.1"/>
    </source>
</evidence>
<dbReference type="SMART" id="SM00406">
    <property type="entry name" value="IGv"/>
    <property type="match status" value="2"/>
</dbReference>
<proteinExistence type="predicted"/>
<gene>
    <name evidence="8" type="primary">PXDN</name>
    <name evidence="8" type="ORF">BLAG_LOCUS12831</name>
</gene>
<accession>A0A8J9ZE25</accession>
<keyword evidence="4" id="KW-1015">Disulfide bond</keyword>
<dbReference type="Pfam" id="PF01463">
    <property type="entry name" value="LRRCT"/>
    <property type="match status" value="1"/>
</dbReference>
<dbReference type="GO" id="GO:0007156">
    <property type="term" value="P:homophilic cell adhesion via plasma membrane adhesion molecules"/>
    <property type="evidence" value="ECO:0007669"/>
    <property type="project" value="TreeGrafter"/>
</dbReference>
<dbReference type="GO" id="GO:0030424">
    <property type="term" value="C:axon"/>
    <property type="evidence" value="ECO:0007669"/>
    <property type="project" value="TreeGrafter"/>
</dbReference>
<keyword evidence="2" id="KW-0732">Signal</keyword>
<dbReference type="FunFam" id="2.60.40.10:FF:003983">
    <property type="match status" value="1"/>
</dbReference>
<keyword evidence="5" id="KW-0325">Glycoprotein</keyword>
<feature type="domain" description="Ig-like" evidence="7">
    <location>
        <begin position="118"/>
        <end position="205"/>
    </location>
</feature>
<dbReference type="Pfam" id="PF07679">
    <property type="entry name" value="I-set"/>
    <property type="match status" value="1"/>
</dbReference>
<dbReference type="InterPro" id="IPR000483">
    <property type="entry name" value="Cys-rich_flank_reg_C"/>
</dbReference>
<dbReference type="GO" id="GO:0005886">
    <property type="term" value="C:plasma membrane"/>
    <property type="evidence" value="ECO:0007669"/>
    <property type="project" value="TreeGrafter"/>
</dbReference>
<dbReference type="SMART" id="SM00408">
    <property type="entry name" value="IGc2"/>
    <property type="match status" value="2"/>
</dbReference>
<protein>
    <submittedName>
        <fullName evidence="8">PXDN protein</fullName>
    </submittedName>
</protein>
<evidence type="ECO:0000313" key="9">
    <source>
        <dbReference type="Proteomes" id="UP000838412"/>
    </source>
</evidence>
<dbReference type="InterPro" id="IPR013106">
    <property type="entry name" value="Ig_V-set"/>
</dbReference>
<reference evidence="8" key="1">
    <citation type="submission" date="2022-01" db="EMBL/GenBank/DDBJ databases">
        <authorList>
            <person name="Braso-Vives M."/>
        </authorList>
    </citation>
    <scope>NUCLEOTIDE SEQUENCE</scope>
</reference>
<dbReference type="FunFam" id="2.60.40.10:FF:000163">
    <property type="entry name" value="peroxidasin homolog"/>
    <property type="match status" value="1"/>
</dbReference>
<name>A0A8J9ZE25_BRALA</name>
<evidence type="ECO:0000256" key="6">
    <source>
        <dbReference type="ARBA" id="ARBA00023319"/>
    </source>
</evidence>
<dbReference type="Gene3D" id="3.80.10.10">
    <property type="entry name" value="Ribonuclease Inhibitor"/>
    <property type="match status" value="1"/>
</dbReference>
<dbReference type="SUPFAM" id="SSF52058">
    <property type="entry name" value="L domain-like"/>
    <property type="match status" value="1"/>
</dbReference>
<dbReference type="GO" id="GO:0098632">
    <property type="term" value="F:cell-cell adhesion mediator activity"/>
    <property type="evidence" value="ECO:0007669"/>
    <property type="project" value="TreeGrafter"/>
</dbReference>
<dbReference type="SMART" id="SM00409">
    <property type="entry name" value="IG"/>
    <property type="match status" value="2"/>
</dbReference>
<evidence type="ECO:0000259" key="7">
    <source>
        <dbReference type="PROSITE" id="PS50835"/>
    </source>
</evidence>
<keyword evidence="9" id="KW-1185">Reference proteome</keyword>
<dbReference type="PANTHER" id="PTHR10075">
    <property type="entry name" value="BASIGIN RELATED"/>
    <property type="match status" value="1"/>
</dbReference>
<keyword evidence="3" id="KW-0677">Repeat</keyword>
<dbReference type="InterPro" id="IPR007110">
    <property type="entry name" value="Ig-like_dom"/>
</dbReference>
<dbReference type="InterPro" id="IPR013098">
    <property type="entry name" value="Ig_I-set"/>
</dbReference>
<dbReference type="SUPFAM" id="SSF48726">
    <property type="entry name" value="Immunoglobulin"/>
    <property type="match status" value="2"/>
</dbReference>
<dbReference type="PROSITE" id="PS50835">
    <property type="entry name" value="IG_LIKE"/>
    <property type="match status" value="2"/>
</dbReference>
<evidence type="ECO:0000256" key="5">
    <source>
        <dbReference type="ARBA" id="ARBA00023180"/>
    </source>
</evidence>
<dbReference type="Pfam" id="PF13855">
    <property type="entry name" value="LRR_8"/>
    <property type="match status" value="1"/>
</dbReference>
<dbReference type="InterPro" id="IPR001611">
    <property type="entry name" value="Leu-rich_rpt"/>
</dbReference>
<keyword evidence="1" id="KW-0433">Leucine-rich repeat</keyword>
<dbReference type="OrthoDB" id="9908558at2759"/>
<evidence type="ECO:0000256" key="3">
    <source>
        <dbReference type="ARBA" id="ARBA00022737"/>
    </source>
</evidence>
<evidence type="ECO:0000256" key="2">
    <source>
        <dbReference type="ARBA" id="ARBA00022729"/>
    </source>
</evidence>
<dbReference type="GO" id="GO:0070593">
    <property type="term" value="P:dendrite self-avoidance"/>
    <property type="evidence" value="ECO:0007669"/>
    <property type="project" value="TreeGrafter"/>
</dbReference>
<dbReference type="InterPro" id="IPR013783">
    <property type="entry name" value="Ig-like_fold"/>
</dbReference>
<evidence type="ECO:0000256" key="1">
    <source>
        <dbReference type="ARBA" id="ARBA00022614"/>
    </source>
</evidence>
<feature type="domain" description="Ig-like" evidence="7">
    <location>
        <begin position="257"/>
        <end position="348"/>
    </location>
</feature>
<dbReference type="EMBL" id="OV696687">
    <property type="protein sequence ID" value="CAH1252882.1"/>
    <property type="molecule type" value="Genomic_DNA"/>
</dbReference>
<dbReference type="GO" id="GO:0007411">
    <property type="term" value="P:axon guidance"/>
    <property type="evidence" value="ECO:0007669"/>
    <property type="project" value="TreeGrafter"/>
</dbReference>
<sequence length="352" mass="39776">MYVNLFVLQFRYLYKNKVRHIDRQAFVGLSSLEQLYIHFNEIEQLLPNTFSNLPSLERLRLDSNDLVCDCQLMWLAELLKKYSSVGSTQAAATCKYPKALEGRSVATITPEEFHCVKPHFTAEPSDVDVTHGNTVYFSCHAEGDPKPEIVWLHNSNEVQITDERHNMLDDGTLMIQDTRPEDQGMYECMARNIAGEVKTKPAELRYFNSPALDLWVPRCTFDILEDQGMYECMARNIAGEVKTKPAELRYFNSPASPTFTVSPQDTEVLAGQSVTLECSASGYPLPDITWSRHDRPGPPPPALPSDPQFTLMRSGALHITNVQQEDHGLYRCEASNDQDTIIATAQLIVQVE</sequence>
<dbReference type="Proteomes" id="UP000838412">
    <property type="component" value="Chromosome 2"/>
</dbReference>
<evidence type="ECO:0000256" key="4">
    <source>
        <dbReference type="ARBA" id="ARBA00023157"/>
    </source>
</evidence>
<dbReference type="Gene3D" id="2.60.40.10">
    <property type="entry name" value="Immunoglobulins"/>
    <property type="match status" value="2"/>
</dbReference>
<dbReference type="AlphaFoldDB" id="A0A8J9ZE25"/>